<gene>
    <name evidence="2" type="ORF">ACFQDH_02780</name>
</gene>
<comment type="caution">
    <text evidence="2">The sequence shown here is derived from an EMBL/GenBank/DDBJ whole genome shotgun (WGS) entry which is preliminary data.</text>
</comment>
<keyword evidence="1" id="KW-0472">Membrane</keyword>
<organism evidence="2 3">
    <name type="scientific">Flexivirga alba</name>
    <dbReference type="NCBI Taxonomy" id="702742"/>
    <lineage>
        <taxon>Bacteria</taxon>
        <taxon>Bacillati</taxon>
        <taxon>Actinomycetota</taxon>
        <taxon>Actinomycetes</taxon>
        <taxon>Micrococcales</taxon>
        <taxon>Dermacoccaceae</taxon>
        <taxon>Flexivirga</taxon>
    </lineage>
</organism>
<evidence type="ECO:0000256" key="1">
    <source>
        <dbReference type="SAM" id="Phobius"/>
    </source>
</evidence>
<keyword evidence="3" id="KW-1185">Reference proteome</keyword>
<sequence length="202" mass="21812">MPLTDDEIDGLDPAARQALIRRLRQGVVIDASLAAVEHRLRRRRAVALTVTAVAAALLVPWTAYLAVSLPDRYVAKAWALTWSGFDVLLILLLGLTAYFAWKRRMLVVLTSFAAGVLLLADVWFDVTTSDAGDLHLSVASAILIEIPLAVFLMGMAVGISWRVAGLLNAVTGHGGASRWRMPINAEILHKEAAGAGRHTDDP</sequence>
<feature type="transmembrane region" description="Helical" evidence="1">
    <location>
        <begin position="106"/>
        <end position="124"/>
    </location>
</feature>
<name>A0ABW2AC20_9MICO</name>
<proteinExistence type="predicted"/>
<evidence type="ECO:0000313" key="3">
    <source>
        <dbReference type="Proteomes" id="UP001596298"/>
    </source>
</evidence>
<dbReference type="Proteomes" id="UP001596298">
    <property type="component" value="Unassembled WGS sequence"/>
</dbReference>
<dbReference type="RefSeq" id="WP_382398253.1">
    <property type="nucleotide sequence ID" value="NZ_JBHSWH010000001.1"/>
</dbReference>
<dbReference type="EMBL" id="JBHSWH010000001">
    <property type="protein sequence ID" value="MFC6704224.1"/>
    <property type="molecule type" value="Genomic_DNA"/>
</dbReference>
<accession>A0ABW2AC20</accession>
<feature type="transmembrane region" description="Helical" evidence="1">
    <location>
        <begin position="136"/>
        <end position="159"/>
    </location>
</feature>
<keyword evidence="1" id="KW-1133">Transmembrane helix</keyword>
<feature type="transmembrane region" description="Helical" evidence="1">
    <location>
        <begin position="45"/>
        <end position="67"/>
    </location>
</feature>
<protein>
    <submittedName>
        <fullName evidence="2">Uncharacterized protein</fullName>
    </submittedName>
</protein>
<feature type="transmembrane region" description="Helical" evidence="1">
    <location>
        <begin position="79"/>
        <end position="99"/>
    </location>
</feature>
<reference evidence="3" key="1">
    <citation type="journal article" date="2019" name="Int. J. Syst. Evol. Microbiol.">
        <title>The Global Catalogue of Microorganisms (GCM) 10K type strain sequencing project: providing services to taxonomists for standard genome sequencing and annotation.</title>
        <authorList>
            <consortium name="The Broad Institute Genomics Platform"/>
            <consortium name="The Broad Institute Genome Sequencing Center for Infectious Disease"/>
            <person name="Wu L."/>
            <person name="Ma J."/>
        </authorList>
    </citation>
    <scope>NUCLEOTIDE SEQUENCE [LARGE SCALE GENOMIC DNA]</scope>
    <source>
        <strain evidence="3">CCUG 58127</strain>
    </source>
</reference>
<keyword evidence="1" id="KW-0812">Transmembrane</keyword>
<evidence type="ECO:0000313" key="2">
    <source>
        <dbReference type="EMBL" id="MFC6704224.1"/>
    </source>
</evidence>